<evidence type="ECO:0000313" key="3">
    <source>
        <dbReference type="EMBL" id="QDV09226.1"/>
    </source>
</evidence>
<dbReference type="Gene3D" id="1.25.40.10">
    <property type="entry name" value="Tetratricopeptide repeat domain"/>
    <property type="match status" value="1"/>
</dbReference>
<feature type="chain" id="PRO_5021744448" evidence="2">
    <location>
        <begin position="30"/>
        <end position="310"/>
    </location>
</feature>
<feature type="signal peptide" evidence="2">
    <location>
        <begin position="1"/>
        <end position="29"/>
    </location>
</feature>
<dbReference type="AlphaFoldDB" id="A0A518EYQ5"/>
<keyword evidence="2" id="KW-0732">Signal</keyword>
<dbReference type="RefSeq" id="WP_145203241.1">
    <property type="nucleotide sequence ID" value="NZ_CP036434.1"/>
</dbReference>
<gene>
    <name evidence="3" type="ORF">Poly30_47830</name>
</gene>
<accession>A0A518EYQ5</accession>
<sequence precursor="true">MISFSQIRPFGAACALLLAACSSPPPPPAATSLTGQPLPTIGPDGIAARWMEAEADAAHLAWQCDPSEMRAIWMGRRLAYMGRFQEAISWFASAIGTYPESYRLRRHMGHRLLTIREVDAAITVLEEARELAKDAPNRLEPDGSPGPEWEPRSTTHGNIDYHLALGYYLKGEYEKAARLWENCARQWARTDDERVAATHWAYMSWMRLGNELAANAAVRRLPARPDVLENFGYADLIALYRGEIQLEDLLARTDRDAALNYGLARWMIARGDGEAGNALLQELAASPGWPAFGVLAAESDLAAPLPEVER</sequence>
<organism evidence="3 4">
    <name type="scientific">Saltatorellus ferox</name>
    <dbReference type="NCBI Taxonomy" id="2528018"/>
    <lineage>
        <taxon>Bacteria</taxon>
        <taxon>Pseudomonadati</taxon>
        <taxon>Planctomycetota</taxon>
        <taxon>Planctomycetia</taxon>
        <taxon>Planctomycetia incertae sedis</taxon>
        <taxon>Saltatorellus</taxon>
    </lineage>
</organism>
<proteinExistence type="predicted"/>
<evidence type="ECO:0000313" key="4">
    <source>
        <dbReference type="Proteomes" id="UP000320390"/>
    </source>
</evidence>
<dbReference type="OrthoDB" id="2465982at2"/>
<keyword evidence="4" id="KW-1185">Reference proteome</keyword>
<reference evidence="3 4" key="1">
    <citation type="submission" date="2019-02" db="EMBL/GenBank/DDBJ databases">
        <title>Deep-cultivation of Planctomycetes and their phenomic and genomic characterization uncovers novel biology.</title>
        <authorList>
            <person name="Wiegand S."/>
            <person name="Jogler M."/>
            <person name="Boedeker C."/>
            <person name="Pinto D."/>
            <person name="Vollmers J."/>
            <person name="Rivas-Marin E."/>
            <person name="Kohn T."/>
            <person name="Peeters S.H."/>
            <person name="Heuer A."/>
            <person name="Rast P."/>
            <person name="Oberbeckmann S."/>
            <person name="Bunk B."/>
            <person name="Jeske O."/>
            <person name="Meyerdierks A."/>
            <person name="Storesund J.E."/>
            <person name="Kallscheuer N."/>
            <person name="Luecker S."/>
            <person name="Lage O.M."/>
            <person name="Pohl T."/>
            <person name="Merkel B.J."/>
            <person name="Hornburger P."/>
            <person name="Mueller R.-W."/>
            <person name="Bruemmer F."/>
            <person name="Labrenz M."/>
            <person name="Spormann A.M."/>
            <person name="Op den Camp H."/>
            <person name="Overmann J."/>
            <person name="Amann R."/>
            <person name="Jetten M.S.M."/>
            <person name="Mascher T."/>
            <person name="Medema M.H."/>
            <person name="Devos D.P."/>
            <person name="Kaster A.-K."/>
            <person name="Ovreas L."/>
            <person name="Rohde M."/>
            <person name="Galperin M.Y."/>
            <person name="Jogler C."/>
        </authorList>
    </citation>
    <scope>NUCLEOTIDE SEQUENCE [LARGE SCALE GENOMIC DNA]</scope>
    <source>
        <strain evidence="3 4">Poly30</strain>
    </source>
</reference>
<dbReference type="SUPFAM" id="SSF48452">
    <property type="entry name" value="TPR-like"/>
    <property type="match status" value="1"/>
</dbReference>
<name>A0A518EYQ5_9BACT</name>
<dbReference type="InterPro" id="IPR011990">
    <property type="entry name" value="TPR-like_helical_dom_sf"/>
</dbReference>
<dbReference type="Proteomes" id="UP000320390">
    <property type="component" value="Chromosome"/>
</dbReference>
<evidence type="ECO:0000256" key="1">
    <source>
        <dbReference type="SAM" id="MobiDB-lite"/>
    </source>
</evidence>
<feature type="region of interest" description="Disordered" evidence="1">
    <location>
        <begin position="133"/>
        <end position="153"/>
    </location>
</feature>
<dbReference type="EMBL" id="CP036434">
    <property type="protein sequence ID" value="QDV09226.1"/>
    <property type="molecule type" value="Genomic_DNA"/>
</dbReference>
<protein>
    <submittedName>
        <fullName evidence="3">Uncharacterized protein</fullName>
    </submittedName>
</protein>
<evidence type="ECO:0000256" key="2">
    <source>
        <dbReference type="SAM" id="SignalP"/>
    </source>
</evidence>